<dbReference type="GO" id="GO:0003824">
    <property type="term" value="F:catalytic activity"/>
    <property type="evidence" value="ECO:0007669"/>
    <property type="project" value="InterPro"/>
</dbReference>
<feature type="domain" description="FAD-binding PCMH-type" evidence="3">
    <location>
        <begin position="1"/>
        <end position="176"/>
    </location>
</feature>
<name>A0A4R3V9K5_9BURK</name>
<dbReference type="RefSeq" id="WP_132476752.1">
    <property type="nucleotide sequence ID" value="NZ_JBHRVM010000001.1"/>
</dbReference>
<dbReference type="SUPFAM" id="SSF55103">
    <property type="entry name" value="FAD-linked oxidases, C-terminal domain"/>
    <property type="match status" value="1"/>
</dbReference>
<accession>A0A4R3V9K5</accession>
<keyword evidence="1" id="KW-0285">Flavoprotein</keyword>
<dbReference type="Proteomes" id="UP000294692">
    <property type="component" value="Unassembled WGS sequence"/>
</dbReference>
<dbReference type="OrthoDB" id="9811557at2"/>
<dbReference type="InterPro" id="IPR016169">
    <property type="entry name" value="FAD-bd_PCMH_sub2"/>
</dbReference>
<dbReference type="InterPro" id="IPR036318">
    <property type="entry name" value="FAD-bd_PCMH-like_sf"/>
</dbReference>
<organism evidence="4 5">
    <name type="scientific">Paracandidimonas soli</name>
    <dbReference type="NCBI Taxonomy" id="1917182"/>
    <lineage>
        <taxon>Bacteria</taxon>
        <taxon>Pseudomonadati</taxon>
        <taxon>Pseudomonadota</taxon>
        <taxon>Betaproteobacteria</taxon>
        <taxon>Burkholderiales</taxon>
        <taxon>Alcaligenaceae</taxon>
        <taxon>Paracandidimonas</taxon>
    </lineage>
</organism>
<dbReference type="PANTHER" id="PTHR11748:SF103">
    <property type="entry name" value="GLYCOLATE OXIDASE SUBUNIT GLCE"/>
    <property type="match status" value="1"/>
</dbReference>
<dbReference type="Gene3D" id="3.30.465.10">
    <property type="match status" value="1"/>
</dbReference>
<dbReference type="NCBIfam" id="NF008439">
    <property type="entry name" value="PRK11282.1"/>
    <property type="match status" value="1"/>
</dbReference>
<keyword evidence="5" id="KW-1185">Reference proteome</keyword>
<comment type="caution">
    <text evidence="4">The sequence shown here is derived from an EMBL/GenBank/DDBJ whole genome shotgun (WGS) entry which is preliminary data.</text>
</comment>
<sequence>MEFVLSELAEHVMAARAAHKPMRIRGGGTKDFYGEIGTGVGPNGSAVLDVTAYRGIISYEPSELVITARAGTPLHEIEDALRQQGQMLAFEPPRFGQESTIGGCVASGLSGPRRMAAGSLGDFVLGVRLLDSAGNLLRFGGEVMKNVAGYDVSRLLAGSMGILGVLAEVSIKVAPLPFCERTLRLSCRQEEALAWMSQWRSQPLPISASAWSGDDGGQLHIRLSGSDAAVRSAQGKTGGEPLDQEQAAQWWDDLRDQRHAFFRQRPLWRLAVPPKSPALGLGPTLVEWNGGLRWIAGETEEVSEEGARRIRDVVASAGGYATLYRYDRKPAGVPVFQTPDAGIMAINRRLKNEFDPMGIFNSHRLYAEF</sequence>
<dbReference type="EMBL" id="SMBX01000004">
    <property type="protein sequence ID" value="TCU99164.1"/>
    <property type="molecule type" value="Genomic_DNA"/>
</dbReference>
<dbReference type="Pfam" id="PF01565">
    <property type="entry name" value="FAD_binding_4"/>
    <property type="match status" value="1"/>
</dbReference>
<dbReference type="SUPFAM" id="SSF56176">
    <property type="entry name" value="FAD-binding/transporter-associated domain-like"/>
    <property type="match status" value="1"/>
</dbReference>
<evidence type="ECO:0000313" key="5">
    <source>
        <dbReference type="Proteomes" id="UP000294692"/>
    </source>
</evidence>
<protein>
    <submittedName>
        <fullName evidence="4">Glycolate oxidase FAD binding subunit</fullName>
    </submittedName>
</protein>
<evidence type="ECO:0000313" key="4">
    <source>
        <dbReference type="EMBL" id="TCU99164.1"/>
    </source>
</evidence>
<dbReference type="PROSITE" id="PS51387">
    <property type="entry name" value="FAD_PCMH"/>
    <property type="match status" value="1"/>
</dbReference>
<dbReference type="GO" id="GO:0071949">
    <property type="term" value="F:FAD binding"/>
    <property type="evidence" value="ECO:0007669"/>
    <property type="project" value="InterPro"/>
</dbReference>
<dbReference type="InterPro" id="IPR016164">
    <property type="entry name" value="FAD-linked_Oxase-like_C"/>
</dbReference>
<keyword evidence="2" id="KW-0274">FAD</keyword>
<dbReference type="PANTHER" id="PTHR11748">
    <property type="entry name" value="D-LACTATE DEHYDROGENASE"/>
    <property type="match status" value="1"/>
</dbReference>
<gene>
    <name evidence="4" type="ORF">EV686_104263</name>
</gene>
<dbReference type="InterPro" id="IPR016166">
    <property type="entry name" value="FAD-bd_PCMH"/>
</dbReference>
<dbReference type="AlphaFoldDB" id="A0A4R3V9K5"/>
<reference evidence="4 5" key="1">
    <citation type="submission" date="2019-03" db="EMBL/GenBank/DDBJ databases">
        <title>Genomic Encyclopedia of Type Strains, Phase IV (KMG-IV): sequencing the most valuable type-strain genomes for metagenomic binning, comparative biology and taxonomic classification.</title>
        <authorList>
            <person name="Goeker M."/>
        </authorList>
    </citation>
    <scope>NUCLEOTIDE SEQUENCE [LARGE SCALE GENOMIC DNA]</scope>
    <source>
        <strain evidence="4 5">DSM 100048</strain>
    </source>
</reference>
<dbReference type="InterPro" id="IPR006094">
    <property type="entry name" value="Oxid_FAD_bind_N"/>
</dbReference>
<proteinExistence type="predicted"/>
<evidence type="ECO:0000256" key="1">
    <source>
        <dbReference type="ARBA" id="ARBA00022630"/>
    </source>
</evidence>
<evidence type="ECO:0000256" key="2">
    <source>
        <dbReference type="ARBA" id="ARBA00022827"/>
    </source>
</evidence>
<evidence type="ECO:0000259" key="3">
    <source>
        <dbReference type="PROSITE" id="PS51387"/>
    </source>
</evidence>